<sequence length="333" mass="36464">MVQWHMDLSREPIRRQAEAGGGDEELIGLLWHACTCQGACYGTMVAHIVLVPGGPKPLLAADPAQFAVPMQFFRLVLLLAAATASKHRNRHDKCEEGSPSCVRSSGPTFLQYKRRVHTLAKSSRCQGDDLTLCKPEVESCAPFAEWPDVDGGVTCGGCRALVKAEPYEGRCDRYCSSFGHRCIAAAEERAETCEVEEEKRCDEAPGRALGGRRPLHHGTVEPSRYSEPAAKPAEHDAKSTEHDAEPAEHDTEPAEHDTQPAEHDAEPAEHDAEPAEHDAEPAEHDAEPAEHDAKPTAHGALRALRGMARCGRCYLRRLSSTRAPRLQLLRVQV</sequence>
<reference evidence="2" key="1">
    <citation type="submission" date="2021-02" db="EMBL/GenBank/DDBJ databases">
        <authorList>
            <person name="Dougan E. K."/>
            <person name="Rhodes N."/>
            <person name="Thang M."/>
            <person name="Chan C."/>
        </authorList>
    </citation>
    <scope>NUCLEOTIDE SEQUENCE</scope>
</reference>
<accession>A0A812V9J8</accession>
<protein>
    <submittedName>
        <fullName evidence="2">Uncharacterized protein</fullName>
    </submittedName>
</protein>
<proteinExistence type="predicted"/>
<keyword evidence="3" id="KW-1185">Reference proteome</keyword>
<feature type="region of interest" description="Disordered" evidence="1">
    <location>
        <begin position="193"/>
        <end position="294"/>
    </location>
</feature>
<evidence type="ECO:0000256" key="1">
    <source>
        <dbReference type="SAM" id="MobiDB-lite"/>
    </source>
</evidence>
<organism evidence="2 3">
    <name type="scientific">Symbiodinium natans</name>
    <dbReference type="NCBI Taxonomy" id="878477"/>
    <lineage>
        <taxon>Eukaryota</taxon>
        <taxon>Sar</taxon>
        <taxon>Alveolata</taxon>
        <taxon>Dinophyceae</taxon>
        <taxon>Suessiales</taxon>
        <taxon>Symbiodiniaceae</taxon>
        <taxon>Symbiodinium</taxon>
    </lineage>
</organism>
<dbReference type="AlphaFoldDB" id="A0A812V9J8"/>
<dbReference type="EMBL" id="CAJNDS010002845">
    <property type="protein sequence ID" value="CAE7617316.1"/>
    <property type="molecule type" value="Genomic_DNA"/>
</dbReference>
<feature type="compositionally biased region" description="Basic and acidic residues" evidence="1">
    <location>
        <begin position="232"/>
        <end position="294"/>
    </location>
</feature>
<gene>
    <name evidence="2" type="ORF">SNAT2548_LOCUS35097</name>
</gene>
<evidence type="ECO:0000313" key="3">
    <source>
        <dbReference type="Proteomes" id="UP000604046"/>
    </source>
</evidence>
<feature type="compositionally biased region" description="Basic and acidic residues" evidence="1">
    <location>
        <begin position="193"/>
        <end position="205"/>
    </location>
</feature>
<dbReference type="Proteomes" id="UP000604046">
    <property type="component" value="Unassembled WGS sequence"/>
</dbReference>
<comment type="caution">
    <text evidence="2">The sequence shown here is derived from an EMBL/GenBank/DDBJ whole genome shotgun (WGS) entry which is preliminary data.</text>
</comment>
<evidence type="ECO:0000313" key="2">
    <source>
        <dbReference type="EMBL" id="CAE7617316.1"/>
    </source>
</evidence>
<name>A0A812V9J8_9DINO</name>